<dbReference type="Gene3D" id="3.40.50.1820">
    <property type="entry name" value="alpha/beta hydrolase"/>
    <property type="match status" value="1"/>
</dbReference>
<name>A0A3B0RPF5_9ZZZZ</name>
<dbReference type="SUPFAM" id="SSF53474">
    <property type="entry name" value="alpha/beta-Hydrolases"/>
    <property type="match status" value="1"/>
</dbReference>
<dbReference type="InterPro" id="IPR029058">
    <property type="entry name" value="AB_hydrolase_fold"/>
</dbReference>
<accession>A0A3B0RPF5</accession>
<evidence type="ECO:0000313" key="1">
    <source>
        <dbReference type="EMBL" id="VAV95190.1"/>
    </source>
</evidence>
<proteinExistence type="predicted"/>
<dbReference type="EMBL" id="UOEI01000140">
    <property type="protein sequence ID" value="VAV95190.1"/>
    <property type="molecule type" value="Genomic_DNA"/>
</dbReference>
<evidence type="ECO:0008006" key="2">
    <source>
        <dbReference type="Google" id="ProtNLM"/>
    </source>
</evidence>
<organism evidence="1">
    <name type="scientific">hydrothermal vent metagenome</name>
    <dbReference type="NCBI Taxonomy" id="652676"/>
    <lineage>
        <taxon>unclassified sequences</taxon>
        <taxon>metagenomes</taxon>
        <taxon>ecological metagenomes</taxon>
    </lineage>
</organism>
<gene>
    <name evidence="1" type="ORF">MNBD_ACTINO01-2300</name>
</gene>
<sequence length="37" mass="4402">RSLIPDVEFEIWPGLGHYPHLVDPGRFIERVERLWGD</sequence>
<dbReference type="AlphaFoldDB" id="A0A3B0RPF5"/>
<feature type="non-terminal residue" evidence="1">
    <location>
        <position position="1"/>
    </location>
</feature>
<protein>
    <recommendedName>
        <fullName evidence="2">Alpha/beta hydrolase</fullName>
    </recommendedName>
</protein>
<reference evidence="1" key="1">
    <citation type="submission" date="2018-06" db="EMBL/GenBank/DDBJ databases">
        <authorList>
            <person name="Zhirakovskaya E."/>
        </authorList>
    </citation>
    <scope>NUCLEOTIDE SEQUENCE</scope>
</reference>